<dbReference type="InterPro" id="IPR036909">
    <property type="entry name" value="Cyt_c-like_dom_sf"/>
</dbReference>
<feature type="transmembrane region" description="Helical" evidence="5">
    <location>
        <begin position="6"/>
        <end position="26"/>
    </location>
</feature>
<gene>
    <name evidence="7" type="ORF">ACK2TP_17605</name>
</gene>
<keyword evidence="3" id="KW-0408">Iron</keyword>
<evidence type="ECO:0000313" key="7">
    <source>
        <dbReference type="EMBL" id="MFN2977592.1"/>
    </source>
</evidence>
<name>A0ABW9KP72_9BACT</name>
<evidence type="ECO:0000256" key="3">
    <source>
        <dbReference type="ARBA" id="ARBA00023004"/>
    </source>
</evidence>
<keyword evidence="1" id="KW-0349">Heme</keyword>
<proteinExistence type="predicted"/>
<dbReference type="Pfam" id="PF13442">
    <property type="entry name" value="Cytochrome_CBB3"/>
    <property type="match status" value="1"/>
</dbReference>
<dbReference type="InterPro" id="IPR009056">
    <property type="entry name" value="Cyt_c-like_dom"/>
</dbReference>
<feature type="compositionally biased region" description="Acidic residues" evidence="4">
    <location>
        <begin position="180"/>
        <end position="189"/>
    </location>
</feature>
<feature type="compositionally biased region" description="Polar residues" evidence="4">
    <location>
        <begin position="194"/>
        <end position="205"/>
    </location>
</feature>
<feature type="region of interest" description="Disordered" evidence="4">
    <location>
        <begin position="165"/>
        <end position="205"/>
    </location>
</feature>
<accession>A0ABW9KP72</accession>
<keyword evidence="2" id="KW-0479">Metal-binding</keyword>
<evidence type="ECO:0000256" key="5">
    <source>
        <dbReference type="SAM" id="Phobius"/>
    </source>
</evidence>
<evidence type="ECO:0000256" key="2">
    <source>
        <dbReference type="ARBA" id="ARBA00022723"/>
    </source>
</evidence>
<protein>
    <submittedName>
        <fullName evidence="7">C-type cytochrome</fullName>
    </submittedName>
</protein>
<sequence length="205" mass="22636">MRRVVTILASAIGIAFLIGLGAFLYMKTEMHGFSARAEPSRTEAMLATYARETAMPDSAKARRNPIRFTPEVQHEAMAHFADHCAVCHANNGSGQTMFGQGMYPKPPDLRMTRTQNLSDGEIFYIIENGIRMSGMPAFGGEATDTADDTWKLVLLIRHLPQLTASEEQQMDALNPKTPSEAEEDKEEEQFLNGGATNTKSSPMHK</sequence>
<evidence type="ECO:0000256" key="1">
    <source>
        <dbReference type="ARBA" id="ARBA00022617"/>
    </source>
</evidence>
<keyword evidence="8" id="KW-1185">Reference proteome</keyword>
<dbReference type="EMBL" id="JBJYXY010000002">
    <property type="protein sequence ID" value="MFN2977592.1"/>
    <property type="molecule type" value="Genomic_DNA"/>
</dbReference>
<dbReference type="SUPFAM" id="SSF46626">
    <property type="entry name" value="Cytochrome c"/>
    <property type="match status" value="1"/>
</dbReference>
<dbReference type="Gene3D" id="1.10.760.10">
    <property type="entry name" value="Cytochrome c-like domain"/>
    <property type="match status" value="1"/>
</dbReference>
<organism evidence="7 8">
    <name type="scientific">Terriglobus aquaticus</name>
    <dbReference type="NCBI Taxonomy" id="940139"/>
    <lineage>
        <taxon>Bacteria</taxon>
        <taxon>Pseudomonadati</taxon>
        <taxon>Acidobacteriota</taxon>
        <taxon>Terriglobia</taxon>
        <taxon>Terriglobales</taxon>
        <taxon>Acidobacteriaceae</taxon>
        <taxon>Terriglobus</taxon>
    </lineage>
</organism>
<evidence type="ECO:0000313" key="8">
    <source>
        <dbReference type="Proteomes" id="UP001634747"/>
    </source>
</evidence>
<evidence type="ECO:0000256" key="4">
    <source>
        <dbReference type="SAM" id="MobiDB-lite"/>
    </source>
</evidence>
<evidence type="ECO:0000259" key="6">
    <source>
        <dbReference type="Pfam" id="PF13442"/>
    </source>
</evidence>
<dbReference type="Proteomes" id="UP001634747">
    <property type="component" value="Unassembled WGS sequence"/>
</dbReference>
<comment type="caution">
    <text evidence="7">The sequence shown here is derived from an EMBL/GenBank/DDBJ whole genome shotgun (WGS) entry which is preliminary data.</text>
</comment>
<dbReference type="RefSeq" id="WP_344688587.1">
    <property type="nucleotide sequence ID" value="NZ_BAABBH010000003.1"/>
</dbReference>
<keyword evidence="5" id="KW-0812">Transmembrane</keyword>
<feature type="domain" description="Cytochrome c" evidence="6">
    <location>
        <begin position="76"/>
        <end position="153"/>
    </location>
</feature>
<reference evidence="7 8" key="1">
    <citation type="submission" date="2024-12" db="EMBL/GenBank/DDBJ databases">
        <authorList>
            <person name="Lee Y."/>
        </authorList>
    </citation>
    <scope>NUCLEOTIDE SEQUENCE [LARGE SCALE GENOMIC DNA]</scope>
    <source>
        <strain evidence="7 8">03SUJ4</strain>
    </source>
</reference>
<keyword evidence="5" id="KW-0472">Membrane</keyword>
<keyword evidence="5" id="KW-1133">Transmembrane helix</keyword>